<evidence type="ECO:0000313" key="1">
    <source>
        <dbReference type="EMBL" id="KAJ1679305.1"/>
    </source>
</evidence>
<dbReference type="Proteomes" id="UP001145114">
    <property type="component" value="Unassembled WGS sequence"/>
</dbReference>
<proteinExistence type="predicted"/>
<keyword evidence="2" id="KW-1185">Reference proteome</keyword>
<accession>A0ACC1HTD7</accession>
<organism evidence="1 2">
    <name type="scientific">Spiromyces aspiralis</name>
    <dbReference type="NCBI Taxonomy" id="68401"/>
    <lineage>
        <taxon>Eukaryota</taxon>
        <taxon>Fungi</taxon>
        <taxon>Fungi incertae sedis</taxon>
        <taxon>Zoopagomycota</taxon>
        <taxon>Kickxellomycotina</taxon>
        <taxon>Kickxellomycetes</taxon>
        <taxon>Kickxellales</taxon>
        <taxon>Kickxellaceae</taxon>
        <taxon>Spiromyces</taxon>
    </lineage>
</organism>
<sequence>MSSPYYKEALHLYRHLLRSSRRFGTYNFREYVYRRTRDAFRANQHVGDPDKIRTLLDEGQRQLKIAERQGAINSMFAMHEIVIETSPEHARHRR</sequence>
<comment type="caution">
    <text evidence="1">The sequence shown here is derived from an EMBL/GenBank/DDBJ whole genome shotgun (WGS) entry which is preliminary data.</text>
</comment>
<name>A0ACC1HTD7_9FUNG</name>
<reference evidence="1" key="1">
    <citation type="submission" date="2022-06" db="EMBL/GenBank/DDBJ databases">
        <title>Phylogenomic reconstructions and comparative analyses of Kickxellomycotina fungi.</title>
        <authorList>
            <person name="Reynolds N.K."/>
            <person name="Stajich J.E."/>
            <person name="Barry K."/>
            <person name="Grigoriev I.V."/>
            <person name="Crous P."/>
            <person name="Smith M.E."/>
        </authorList>
    </citation>
    <scope>NUCLEOTIDE SEQUENCE</scope>
    <source>
        <strain evidence="1">RSA 2271</strain>
    </source>
</reference>
<protein>
    <submittedName>
        <fullName evidence="1">Uncharacterized protein</fullName>
    </submittedName>
</protein>
<gene>
    <name evidence="1" type="ORF">EV182_002317</name>
</gene>
<evidence type="ECO:0000313" key="2">
    <source>
        <dbReference type="Proteomes" id="UP001145114"/>
    </source>
</evidence>
<dbReference type="EMBL" id="JAMZIH010000465">
    <property type="protein sequence ID" value="KAJ1679305.1"/>
    <property type="molecule type" value="Genomic_DNA"/>
</dbReference>